<reference evidence="2 3" key="1">
    <citation type="journal article" date="2014" name="Genome Biol. Evol.">
        <title>The genome of the myxosporean Thelohanellus kitauei shows adaptations to nutrient acquisition within its fish host.</title>
        <authorList>
            <person name="Yang Y."/>
            <person name="Xiong J."/>
            <person name="Zhou Z."/>
            <person name="Huo F."/>
            <person name="Miao W."/>
            <person name="Ran C."/>
            <person name="Liu Y."/>
            <person name="Zhang J."/>
            <person name="Feng J."/>
            <person name="Wang M."/>
            <person name="Wang M."/>
            <person name="Wang L."/>
            <person name="Yao B."/>
        </authorList>
    </citation>
    <scope>NUCLEOTIDE SEQUENCE [LARGE SCALE GENOMIC DNA]</scope>
    <source>
        <strain evidence="2">Wuqing</strain>
    </source>
</reference>
<keyword evidence="1" id="KW-0812">Transmembrane</keyword>
<proteinExistence type="predicted"/>
<protein>
    <submittedName>
        <fullName evidence="2">Uncharacterized protein</fullName>
    </submittedName>
</protein>
<dbReference type="EMBL" id="JWZT01002340">
    <property type="protein sequence ID" value="KII69607.1"/>
    <property type="molecule type" value="Genomic_DNA"/>
</dbReference>
<comment type="caution">
    <text evidence="2">The sequence shown here is derived from an EMBL/GenBank/DDBJ whole genome shotgun (WGS) entry which is preliminary data.</text>
</comment>
<accession>A0A0C2N6W3</accession>
<sequence>MVHILKSKDIRVKIFGVCVQVMLIVCCYVDLNFKAWYIIKYLTTIRTPFMMDQQILLTETLPQHLQNEMINVINTIKFYYLNSQLISKVFHEFNASQNFVIFHTEN</sequence>
<evidence type="ECO:0000313" key="2">
    <source>
        <dbReference type="EMBL" id="KII69607.1"/>
    </source>
</evidence>
<gene>
    <name evidence="2" type="ORF">RF11_10193</name>
</gene>
<keyword evidence="3" id="KW-1185">Reference proteome</keyword>
<evidence type="ECO:0000313" key="3">
    <source>
        <dbReference type="Proteomes" id="UP000031668"/>
    </source>
</evidence>
<dbReference type="Proteomes" id="UP000031668">
    <property type="component" value="Unassembled WGS sequence"/>
</dbReference>
<keyword evidence="1" id="KW-1133">Transmembrane helix</keyword>
<keyword evidence="1" id="KW-0472">Membrane</keyword>
<evidence type="ECO:0000256" key="1">
    <source>
        <dbReference type="SAM" id="Phobius"/>
    </source>
</evidence>
<feature type="transmembrane region" description="Helical" evidence="1">
    <location>
        <begin position="12"/>
        <end position="31"/>
    </location>
</feature>
<dbReference type="AlphaFoldDB" id="A0A0C2N6W3"/>
<name>A0A0C2N6W3_THEKT</name>
<organism evidence="2 3">
    <name type="scientific">Thelohanellus kitauei</name>
    <name type="common">Myxosporean</name>
    <dbReference type="NCBI Taxonomy" id="669202"/>
    <lineage>
        <taxon>Eukaryota</taxon>
        <taxon>Metazoa</taxon>
        <taxon>Cnidaria</taxon>
        <taxon>Myxozoa</taxon>
        <taxon>Myxosporea</taxon>
        <taxon>Bivalvulida</taxon>
        <taxon>Platysporina</taxon>
        <taxon>Myxobolidae</taxon>
        <taxon>Thelohanellus</taxon>
    </lineage>
</organism>